<dbReference type="Pfam" id="PF03692">
    <property type="entry name" value="CxxCxxCC"/>
    <property type="match status" value="1"/>
</dbReference>
<dbReference type="RefSeq" id="WP_238075095.1">
    <property type="nucleotide sequence ID" value="NZ_JAKNJB010000047.1"/>
</dbReference>
<dbReference type="InterPro" id="IPR005358">
    <property type="entry name" value="Puta_zinc/iron-chelating_dom"/>
</dbReference>
<reference evidence="1 2" key="1">
    <citation type="submission" date="2022-01" db="EMBL/GenBank/DDBJ databases">
        <title>Collection of gut derived symbiotic bacterial strains cultured from healthy donors.</title>
        <authorList>
            <person name="Lin H."/>
            <person name="Kohout C."/>
            <person name="Waligurski E."/>
            <person name="Pamer E.G."/>
        </authorList>
    </citation>
    <scope>NUCLEOTIDE SEQUENCE [LARGE SCALE GENOMIC DNA]</scope>
    <source>
        <strain evidence="1 2">DFI.3.7</strain>
    </source>
</reference>
<dbReference type="EMBL" id="JAKNJB010000047">
    <property type="protein sequence ID" value="MCG4528867.1"/>
    <property type="molecule type" value="Genomic_DNA"/>
</dbReference>
<dbReference type="PANTHER" id="PTHR35866:SF1">
    <property type="entry name" value="YKGJ FAMILY CYSTEINE CLUSTER PROTEIN"/>
    <property type="match status" value="1"/>
</dbReference>
<protein>
    <submittedName>
        <fullName evidence="1">YkgJ family cysteine cluster protein</fullName>
    </submittedName>
</protein>
<comment type="caution">
    <text evidence="1">The sequence shown here is derived from an EMBL/GenBank/DDBJ whole genome shotgun (WGS) entry which is preliminary data.</text>
</comment>
<keyword evidence="2" id="KW-1185">Reference proteome</keyword>
<organism evidence="1 2">
    <name type="scientific">Intestinimonas massiliensis</name>
    <name type="common">ex Afouda et al. 2020</name>
    <dbReference type="NCBI Taxonomy" id="1673721"/>
    <lineage>
        <taxon>Bacteria</taxon>
        <taxon>Bacillati</taxon>
        <taxon>Bacillota</taxon>
        <taxon>Clostridia</taxon>
        <taxon>Eubacteriales</taxon>
        <taxon>Intestinimonas</taxon>
    </lineage>
</organism>
<gene>
    <name evidence="1" type="ORF">L0P79_17660</name>
</gene>
<dbReference type="PANTHER" id="PTHR35866">
    <property type="entry name" value="PUTATIVE-RELATED"/>
    <property type="match status" value="1"/>
</dbReference>
<evidence type="ECO:0000313" key="1">
    <source>
        <dbReference type="EMBL" id="MCG4528867.1"/>
    </source>
</evidence>
<accession>A0ABS9MDG8</accession>
<proteinExistence type="predicted"/>
<name>A0ABS9MDG8_9FIRM</name>
<evidence type="ECO:0000313" key="2">
    <source>
        <dbReference type="Proteomes" id="UP001200313"/>
    </source>
</evidence>
<sequence>MESLGTECELGDRLYMPKQDAKKLIQDYLALELKENDTFQFECSMCGDCCRKRDEPIMLTGPDIFHIAQGLNRSPAEAALECAEWMLGTTSHLPVLYLRERLDGSCRLLRNGRCMVQKNKPAVCALFPLGRFFDAGTNKFYYFRNDSCKNGRGNPDGKIWTLGEWLEEFGLRNSEEEMRVWSRLMAGFTQITMRMRQEDIKEPLLDVILGACYFKYDTDFPYVPQVEAHIKLAKELLPKVFPLPPQMRLFD</sequence>
<dbReference type="Proteomes" id="UP001200313">
    <property type="component" value="Unassembled WGS sequence"/>
</dbReference>